<dbReference type="GO" id="GO:0003677">
    <property type="term" value="F:DNA binding"/>
    <property type="evidence" value="ECO:0007669"/>
    <property type="project" value="UniProtKB-KW"/>
</dbReference>
<dbReference type="PANTHER" id="PTHR43140">
    <property type="entry name" value="TYPE-1 RESTRICTION ENZYME ECOKI SPECIFICITY PROTEIN"/>
    <property type="match status" value="1"/>
</dbReference>
<dbReference type="AlphaFoldDB" id="A0A644TZ69"/>
<dbReference type="CDD" id="cd17267">
    <property type="entry name" value="RMtype1_S_EcoAO83I-TRD1-CR1_like"/>
    <property type="match status" value="1"/>
</dbReference>
<sequence length="404" mass="46371">MSKLKPYAKYQPVQYDYVSQLPKGWKLLPNIAIFRERIERGHENEELLSVTIGRGVIKQSELDKKDSSTLDKSKYLLVYPNDLVYSMRFRQGASGYSIYKGIVSPACTVLKAKKDVEINPRFFCYMFRTGFYKNYVDRYAYGIADGQIPLRYVDFKRMYSIVPPLETQNNIVAYLDRKTQQIQEFIAKKERLIELLEEQKKVFILEEIASSKYITEKKKLKYVSFLSRGVDLSNENFKEGKYPVYGSNGIIGYHNKFTTKGPGITVGRSGSVGEVNFVDCDFWAHNTALYVCRNYKNDWKFIYYLMIGLDFKSYAAGSAVGTLNRNNIHQIYVDIPEVSVQRNIVEIIENNNSVLSAGISKAQTEIEKAKEYQESLITQIVTGQLKVPCNPDVTKPESELAKTL</sequence>
<evidence type="ECO:0000256" key="1">
    <source>
        <dbReference type="ARBA" id="ARBA00010923"/>
    </source>
</evidence>
<feature type="coiled-coil region" evidence="4">
    <location>
        <begin position="175"/>
        <end position="206"/>
    </location>
</feature>
<keyword evidence="2" id="KW-0680">Restriction system</keyword>
<gene>
    <name evidence="6" type="ORF">SDC9_18047</name>
</gene>
<feature type="domain" description="Type I restriction modification DNA specificity" evidence="5">
    <location>
        <begin position="230"/>
        <end position="352"/>
    </location>
</feature>
<dbReference type="Gene3D" id="3.90.220.20">
    <property type="entry name" value="DNA methylase specificity domains"/>
    <property type="match status" value="2"/>
</dbReference>
<evidence type="ECO:0000256" key="4">
    <source>
        <dbReference type="SAM" id="Coils"/>
    </source>
</evidence>
<organism evidence="6">
    <name type="scientific">bioreactor metagenome</name>
    <dbReference type="NCBI Taxonomy" id="1076179"/>
    <lineage>
        <taxon>unclassified sequences</taxon>
        <taxon>metagenomes</taxon>
        <taxon>ecological metagenomes</taxon>
    </lineage>
</organism>
<dbReference type="InterPro" id="IPR051212">
    <property type="entry name" value="Type-I_RE_S_subunit"/>
</dbReference>
<reference evidence="6" key="1">
    <citation type="submission" date="2019-08" db="EMBL/GenBank/DDBJ databases">
        <authorList>
            <person name="Kucharzyk K."/>
            <person name="Murdoch R.W."/>
            <person name="Higgins S."/>
            <person name="Loffler F."/>
        </authorList>
    </citation>
    <scope>NUCLEOTIDE SEQUENCE</scope>
</reference>
<dbReference type="PANTHER" id="PTHR43140:SF1">
    <property type="entry name" value="TYPE I RESTRICTION ENZYME ECOKI SPECIFICITY SUBUNIT"/>
    <property type="match status" value="1"/>
</dbReference>
<dbReference type="InterPro" id="IPR044946">
    <property type="entry name" value="Restrct_endonuc_typeI_TRD_sf"/>
</dbReference>
<evidence type="ECO:0000256" key="2">
    <source>
        <dbReference type="ARBA" id="ARBA00022747"/>
    </source>
</evidence>
<dbReference type="EMBL" id="VSSQ01000065">
    <property type="protein sequence ID" value="MPL72265.1"/>
    <property type="molecule type" value="Genomic_DNA"/>
</dbReference>
<feature type="domain" description="Type I restriction modification DNA specificity" evidence="5">
    <location>
        <begin position="67"/>
        <end position="189"/>
    </location>
</feature>
<accession>A0A644TZ69</accession>
<dbReference type="Pfam" id="PF01420">
    <property type="entry name" value="Methylase_S"/>
    <property type="match status" value="2"/>
</dbReference>
<dbReference type="GO" id="GO:0009307">
    <property type="term" value="P:DNA restriction-modification system"/>
    <property type="evidence" value="ECO:0007669"/>
    <property type="project" value="UniProtKB-KW"/>
</dbReference>
<dbReference type="SUPFAM" id="SSF116734">
    <property type="entry name" value="DNA methylase specificity domain"/>
    <property type="match status" value="2"/>
</dbReference>
<comment type="similarity">
    <text evidence="1">Belongs to the type-I restriction system S methylase family.</text>
</comment>
<keyword evidence="3" id="KW-0238">DNA-binding</keyword>
<evidence type="ECO:0000259" key="5">
    <source>
        <dbReference type="Pfam" id="PF01420"/>
    </source>
</evidence>
<comment type="caution">
    <text evidence="6">The sequence shown here is derived from an EMBL/GenBank/DDBJ whole genome shotgun (WGS) entry which is preliminary data.</text>
</comment>
<evidence type="ECO:0000256" key="3">
    <source>
        <dbReference type="ARBA" id="ARBA00023125"/>
    </source>
</evidence>
<name>A0A644TZ69_9ZZZZ</name>
<dbReference type="InterPro" id="IPR000055">
    <property type="entry name" value="Restrct_endonuc_typeI_TRD"/>
</dbReference>
<dbReference type="Gene3D" id="1.10.287.1120">
    <property type="entry name" value="Bipartite methylase S protein"/>
    <property type="match status" value="1"/>
</dbReference>
<keyword evidence="4" id="KW-0175">Coiled coil</keyword>
<protein>
    <recommendedName>
        <fullName evidence="5">Type I restriction modification DNA specificity domain-containing protein</fullName>
    </recommendedName>
</protein>
<evidence type="ECO:0000313" key="6">
    <source>
        <dbReference type="EMBL" id="MPL72265.1"/>
    </source>
</evidence>
<proteinExistence type="inferred from homology"/>